<dbReference type="Pfam" id="PF08350">
    <property type="entry name" value="FilR1_middle"/>
    <property type="match status" value="1"/>
</dbReference>
<name>A0AAE3HBY3_9EURY</name>
<evidence type="ECO:0008006" key="5">
    <source>
        <dbReference type="Google" id="ProtNLM"/>
    </source>
</evidence>
<dbReference type="InterPro" id="IPR016490">
    <property type="entry name" value="Tscrpt_reg_HTH_AF0396-typ3"/>
</dbReference>
<keyword evidence="4" id="KW-1185">Reference proteome</keyword>
<evidence type="ECO:0000313" key="3">
    <source>
        <dbReference type="EMBL" id="MCQ6963526.1"/>
    </source>
</evidence>
<dbReference type="Pfam" id="PF25213">
    <property type="entry name" value="HVO_A0261_N"/>
    <property type="match status" value="1"/>
</dbReference>
<dbReference type="SUPFAM" id="SSF46785">
    <property type="entry name" value="Winged helix' DNA-binding domain"/>
    <property type="match status" value="1"/>
</dbReference>
<dbReference type="PIRSF" id="PIRSF006692">
    <property type="entry name" value="TF_HTH_AF0396_prd"/>
    <property type="match status" value="1"/>
</dbReference>
<reference evidence="3 4" key="1">
    <citation type="journal article" date="2011" name="Appl. Environ. Microbiol.">
        <title>Methanogenic archaea isolated from Taiwan's Chelungpu fault.</title>
        <authorList>
            <person name="Wu S.Y."/>
            <person name="Lai M.C."/>
        </authorList>
    </citation>
    <scope>NUCLEOTIDE SEQUENCE [LARGE SCALE GENOMIC DNA]</scope>
    <source>
        <strain evidence="3 4">St545Mb</strain>
    </source>
</reference>
<proteinExistence type="predicted"/>
<sequence>MRKPLLDVIFASDKRKNVLLLLQDGPQRTEVLLDSMKTTRQALLPQIRILEEHQLVGRTDDSYELTTIGHLVVERMPYLLGTVKALEIDTDYWGTHDLNFIPPRLLERIGEIRNSTIVNPSVIDLHDLMKDFYETSIKSKSLNIATIFYHPQFIGLFADLIRAGISVRVIASEDMVEKSRTNVGEVLDSMIGSEFFQLWVYGEEMKFMSFAYNDLYMRMSPLTDTGRYDFKHLISFDQEAVGWARELFEHYLKGAARITDI</sequence>
<accession>A0AAE3HBY3</accession>
<evidence type="ECO:0000259" key="2">
    <source>
        <dbReference type="Pfam" id="PF25213"/>
    </source>
</evidence>
<gene>
    <name evidence="3" type="ORF">PV02_10555</name>
</gene>
<evidence type="ECO:0000259" key="1">
    <source>
        <dbReference type="Pfam" id="PF08350"/>
    </source>
</evidence>
<dbReference type="Proteomes" id="UP001206983">
    <property type="component" value="Unassembled WGS sequence"/>
</dbReference>
<evidence type="ECO:0000313" key="4">
    <source>
        <dbReference type="Proteomes" id="UP001206983"/>
    </source>
</evidence>
<dbReference type="InterPro" id="IPR057527">
    <property type="entry name" value="HVO_A0261-like_N"/>
</dbReference>
<dbReference type="EMBL" id="JTEO01000006">
    <property type="protein sequence ID" value="MCQ6963526.1"/>
    <property type="molecule type" value="Genomic_DNA"/>
</dbReference>
<organism evidence="3 4">
    <name type="scientific">Methanolobus chelungpuianus</name>
    <dbReference type="NCBI Taxonomy" id="502115"/>
    <lineage>
        <taxon>Archaea</taxon>
        <taxon>Methanobacteriati</taxon>
        <taxon>Methanobacteriota</taxon>
        <taxon>Stenosarchaea group</taxon>
        <taxon>Methanomicrobia</taxon>
        <taxon>Methanosarcinales</taxon>
        <taxon>Methanosarcinaceae</taxon>
        <taxon>Methanolobus</taxon>
    </lineage>
</organism>
<protein>
    <recommendedName>
        <fullName evidence="5">Transcriptional regulator</fullName>
    </recommendedName>
</protein>
<dbReference type="InterPro" id="IPR036390">
    <property type="entry name" value="WH_DNA-bd_sf"/>
</dbReference>
<dbReference type="InterPro" id="IPR013561">
    <property type="entry name" value="FilR1_middle_dom"/>
</dbReference>
<feature type="domain" description="Methanogenesis regulatory protein FilR1 middle" evidence="1">
    <location>
        <begin position="126"/>
        <end position="253"/>
    </location>
</feature>
<comment type="caution">
    <text evidence="3">The sequence shown here is derived from an EMBL/GenBank/DDBJ whole genome shotgun (WGS) entry which is preliminary data.</text>
</comment>
<dbReference type="AlphaFoldDB" id="A0AAE3HBY3"/>
<feature type="domain" description="HVO-A0261-like N-terminal" evidence="2">
    <location>
        <begin position="9"/>
        <end position="85"/>
    </location>
</feature>